<evidence type="ECO:0000256" key="2">
    <source>
        <dbReference type="ARBA" id="ARBA00023136"/>
    </source>
</evidence>
<dbReference type="PANTHER" id="PTHR34512:SF30">
    <property type="entry name" value="OUTER MEMBRANE PROTEIN ASSEMBLY FACTOR BAMB"/>
    <property type="match status" value="1"/>
</dbReference>
<keyword evidence="4" id="KW-0564">Palmitate</keyword>
<dbReference type="STRING" id="225991.MA05_13135"/>
<gene>
    <name evidence="4" type="primary">bamB</name>
    <name evidence="7" type="ORF">AX13_08700</name>
</gene>
<accession>A0A014MLJ5</accession>
<comment type="similarity">
    <text evidence="4">Belongs to the BamB family.</text>
</comment>
<dbReference type="NCBIfam" id="TIGR03300">
    <property type="entry name" value="assembly_YfgL"/>
    <property type="match status" value="1"/>
</dbReference>
<name>A0A014MLJ5_9BURK</name>
<dbReference type="InterPro" id="IPR002372">
    <property type="entry name" value="PQQ_rpt_dom"/>
</dbReference>
<comment type="caution">
    <text evidence="7">The sequence shown here is derived from an EMBL/GenBank/DDBJ whole genome shotgun (WGS) entry which is preliminary data.</text>
</comment>
<organism evidence="7 8">
    <name type="scientific">Comamonas aquatica DA1877</name>
    <dbReference type="NCBI Taxonomy" id="1457173"/>
    <lineage>
        <taxon>Bacteria</taxon>
        <taxon>Pseudomonadati</taxon>
        <taxon>Pseudomonadota</taxon>
        <taxon>Betaproteobacteria</taxon>
        <taxon>Burkholderiales</taxon>
        <taxon>Comamonadaceae</taxon>
        <taxon>Comamonas</taxon>
    </lineage>
</organism>
<keyword evidence="4" id="KW-0449">Lipoprotein</keyword>
<dbReference type="Pfam" id="PF13360">
    <property type="entry name" value="PQQ_2"/>
    <property type="match status" value="1"/>
</dbReference>
<keyword evidence="8" id="KW-1185">Reference proteome</keyword>
<dbReference type="GO" id="GO:0009279">
    <property type="term" value="C:cell outer membrane"/>
    <property type="evidence" value="ECO:0007669"/>
    <property type="project" value="UniProtKB-SubCell"/>
</dbReference>
<dbReference type="GO" id="GO:0043165">
    <property type="term" value="P:Gram-negative-bacterium-type cell outer membrane assembly"/>
    <property type="evidence" value="ECO:0007669"/>
    <property type="project" value="UniProtKB-UniRule"/>
</dbReference>
<dbReference type="SMART" id="SM00564">
    <property type="entry name" value="PQQ"/>
    <property type="match status" value="4"/>
</dbReference>
<dbReference type="InterPro" id="IPR018391">
    <property type="entry name" value="PQQ_b-propeller_rpt"/>
</dbReference>
<evidence type="ECO:0000259" key="6">
    <source>
        <dbReference type="Pfam" id="PF13360"/>
    </source>
</evidence>
<comment type="subunit">
    <text evidence="4">Part of the Bam complex.</text>
</comment>
<keyword evidence="3 4" id="KW-0998">Cell outer membrane</keyword>
<evidence type="ECO:0000256" key="5">
    <source>
        <dbReference type="SAM" id="Phobius"/>
    </source>
</evidence>
<dbReference type="EMBL" id="JBOK01000022">
    <property type="protein sequence ID" value="EXU78999.1"/>
    <property type="molecule type" value="Genomic_DNA"/>
</dbReference>
<dbReference type="Proteomes" id="UP000020766">
    <property type="component" value="Unassembled WGS sequence"/>
</dbReference>
<evidence type="ECO:0000256" key="4">
    <source>
        <dbReference type="HAMAP-Rule" id="MF_00923"/>
    </source>
</evidence>
<dbReference type="PATRIC" id="fig|1457173.3.peg.3158"/>
<evidence type="ECO:0000313" key="8">
    <source>
        <dbReference type="Proteomes" id="UP000020766"/>
    </source>
</evidence>
<dbReference type="PANTHER" id="PTHR34512">
    <property type="entry name" value="CELL SURFACE PROTEIN"/>
    <property type="match status" value="1"/>
</dbReference>
<dbReference type="HAMAP" id="MF_00923">
    <property type="entry name" value="OM_assembly_BamB"/>
    <property type="match status" value="1"/>
</dbReference>
<keyword evidence="2 4" id="KW-0472">Membrane</keyword>
<reference evidence="7 8" key="1">
    <citation type="submission" date="2014-01" db="EMBL/GenBank/DDBJ databases">
        <title>Interspecies Systems Biology Uncovers Metabolites Affecting C. elegans Gene Expression and Life History Traits.</title>
        <authorList>
            <person name="Watson E."/>
            <person name="Macneil L.T."/>
            <person name="Ritter A.D."/>
            <person name="Yilmaz L.S."/>
            <person name="Rosebrock A.P."/>
            <person name="Caudy A.A."/>
            <person name="Walhout A.J."/>
        </authorList>
    </citation>
    <scope>NUCLEOTIDE SEQUENCE [LARGE SCALE GENOMIC DNA]</scope>
    <source>
        <strain evidence="7 8">DA1877</strain>
    </source>
</reference>
<feature type="domain" description="Pyrrolo-quinoline quinone repeat" evidence="6">
    <location>
        <begin position="87"/>
        <end position="314"/>
    </location>
</feature>
<protein>
    <recommendedName>
        <fullName evidence="4">Outer membrane protein assembly factor BamB</fullName>
    </recommendedName>
</protein>
<evidence type="ECO:0000256" key="3">
    <source>
        <dbReference type="ARBA" id="ARBA00023237"/>
    </source>
</evidence>
<keyword evidence="5" id="KW-0812">Transmembrane</keyword>
<dbReference type="InterPro" id="IPR011047">
    <property type="entry name" value="Quinoprotein_ADH-like_sf"/>
</dbReference>
<evidence type="ECO:0000256" key="1">
    <source>
        <dbReference type="ARBA" id="ARBA00022729"/>
    </source>
</evidence>
<dbReference type="Gene3D" id="2.130.10.10">
    <property type="entry name" value="YVTN repeat-like/Quinoprotein amine dehydrogenase"/>
    <property type="match status" value="1"/>
</dbReference>
<dbReference type="SUPFAM" id="SSF50998">
    <property type="entry name" value="Quinoprotein alcohol dehydrogenase-like"/>
    <property type="match status" value="1"/>
</dbReference>
<dbReference type="PROSITE" id="PS51257">
    <property type="entry name" value="PROKAR_LIPOPROTEIN"/>
    <property type="match status" value="1"/>
</dbReference>
<keyword evidence="5" id="KW-1133">Transmembrane helix</keyword>
<dbReference type="AlphaFoldDB" id="A0A014MLJ5"/>
<feature type="transmembrane region" description="Helical" evidence="5">
    <location>
        <begin position="12"/>
        <end position="37"/>
    </location>
</feature>
<sequence length="389" mass="40711">MNHNAQRDQGRVWGVTVQRTVVAMAMVTALGGCAWFGSGSAPKPMDLGPNVVNLPVRQAWTVRIPAIKDANVRAQVQGQDVIVAAADGTVVSINASNGRESWRGQAGKALQTGVGADGRHAAVVTTGNELVVLEGGNKLWSKPLSTSVFTAPLVAGGRIFVLAADRSVSAFDAQNGAHLWTQRREGEPLVLRQQGVLMPYGNTLLAGLSGRLVALNPDDGRVEWEAPLASPRGTNDVERLVDLVGPASRVGNAVCARAFQAAVGCVDANVGRTAWSQTAKGAVGIAADAEYVFGTESNGILQAWNLADGTKRWSVDRFQHRKLSAPLVLGRAVVMADETGLVHLVSKQDGSHLNRLNTDGTGVAAAPVVAADTLVVVTRGGGIYGFRPD</sequence>
<proteinExistence type="inferred from homology"/>
<dbReference type="InterPro" id="IPR017687">
    <property type="entry name" value="BamB"/>
</dbReference>
<dbReference type="InterPro" id="IPR015943">
    <property type="entry name" value="WD40/YVTN_repeat-like_dom_sf"/>
</dbReference>
<dbReference type="GO" id="GO:0051205">
    <property type="term" value="P:protein insertion into membrane"/>
    <property type="evidence" value="ECO:0007669"/>
    <property type="project" value="UniProtKB-UniRule"/>
</dbReference>
<comment type="subcellular location">
    <subcellularLocation>
        <location evidence="4">Cell outer membrane</location>
        <topology evidence="4">Lipid-anchor</topology>
    </subcellularLocation>
</comment>
<comment type="function">
    <text evidence="4">Part of the outer membrane protein assembly complex, which is involved in assembly and insertion of beta-barrel proteins into the outer membrane.</text>
</comment>
<keyword evidence="1 4" id="KW-0732">Signal</keyword>
<evidence type="ECO:0000313" key="7">
    <source>
        <dbReference type="EMBL" id="EXU78999.1"/>
    </source>
</evidence>